<dbReference type="Pfam" id="PF01663">
    <property type="entry name" value="Phosphodiest"/>
    <property type="match status" value="1"/>
</dbReference>
<dbReference type="SUPFAM" id="SSF53649">
    <property type="entry name" value="Alkaline phosphatase-like"/>
    <property type="match status" value="1"/>
</dbReference>
<keyword evidence="2" id="KW-1185">Reference proteome</keyword>
<dbReference type="EMBL" id="SLXQ01000002">
    <property type="protein sequence ID" value="TCP54846.1"/>
    <property type="molecule type" value="Genomic_DNA"/>
</dbReference>
<dbReference type="RefSeq" id="WP_132876258.1">
    <property type="nucleotide sequence ID" value="NZ_SLXQ01000002.1"/>
</dbReference>
<name>A0A4V2SUJ8_9PSEU</name>
<comment type="caution">
    <text evidence="1">The sequence shown here is derived from an EMBL/GenBank/DDBJ whole genome shotgun (WGS) entry which is preliminary data.</text>
</comment>
<evidence type="ECO:0000313" key="1">
    <source>
        <dbReference type="EMBL" id="TCP54846.1"/>
    </source>
</evidence>
<organism evidence="1 2">
    <name type="scientific">Tamaricihabitans halophyticus</name>
    <dbReference type="NCBI Taxonomy" id="1262583"/>
    <lineage>
        <taxon>Bacteria</taxon>
        <taxon>Bacillati</taxon>
        <taxon>Actinomycetota</taxon>
        <taxon>Actinomycetes</taxon>
        <taxon>Pseudonocardiales</taxon>
        <taxon>Pseudonocardiaceae</taxon>
        <taxon>Tamaricihabitans</taxon>
    </lineage>
</organism>
<accession>A0A4V2SUJ8</accession>
<protein>
    <submittedName>
        <fullName evidence="1">Putative AlkP superfamily pyrophosphatase or phosphodiesterase</fullName>
    </submittedName>
</protein>
<dbReference type="AlphaFoldDB" id="A0A4V2SUJ8"/>
<dbReference type="PANTHER" id="PTHR10151">
    <property type="entry name" value="ECTONUCLEOTIDE PYROPHOSPHATASE/PHOSPHODIESTERASE"/>
    <property type="match status" value="1"/>
</dbReference>
<dbReference type="PANTHER" id="PTHR10151:SF120">
    <property type="entry name" value="BIS(5'-ADENOSYL)-TRIPHOSPHATASE"/>
    <property type="match status" value="1"/>
</dbReference>
<dbReference type="InterPro" id="IPR017850">
    <property type="entry name" value="Alkaline_phosphatase_core_sf"/>
</dbReference>
<gene>
    <name evidence="1" type="ORF">EV191_10254</name>
</gene>
<dbReference type="Gene3D" id="3.40.720.10">
    <property type="entry name" value="Alkaline Phosphatase, subunit A"/>
    <property type="match status" value="1"/>
</dbReference>
<proteinExistence type="predicted"/>
<reference evidence="1 2" key="1">
    <citation type="submission" date="2019-03" db="EMBL/GenBank/DDBJ databases">
        <title>Genomic Encyclopedia of Type Strains, Phase IV (KMG-IV): sequencing the most valuable type-strain genomes for metagenomic binning, comparative biology and taxonomic classification.</title>
        <authorList>
            <person name="Goeker M."/>
        </authorList>
    </citation>
    <scope>NUCLEOTIDE SEQUENCE [LARGE SCALE GENOMIC DNA]</scope>
    <source>
        <strain evidence="1 2">DSM 45765</strain>
    </source>
</reference>
<dbReference type="OrthoDB" id="9779267at2"/>
<dbReference type="InterPro" id="IPR002591">
    <property type="entry name" value="Phosphodiest/P_Trfase"/>
</dbReference>
<evidence type="ECO:0000313" key="2">
    <source>
        <dbReference type="Proteomes" id="UP000294911"/>
    </source>
</evidence>
<dbReference type="GO" id="GO:0016787">
    <property type="term" value="F:hydrolase activity"/>
    <property type="evidence" value="ECO:0007669"/>
    <property type="project" value="UniProtKB-ARBA"/>
</dbReference>
<sequence length="376" mass="39812">MRHEIPRLAELTPSILAALGVPDASNSLDLRPVPRACVLLVDGLGWELLGAHPQDAPVLTELAAGAGPLRVGLPATTSAGLAAIGTGVSAGEHGMVGYSFALPEVGLLNALGWCRHGEQDRADLRELAVPEQVQPRQTVFQLAAESGIAASVVSAAAFADSGMTRASLRGGDYRGVHAIGDLIAATEEALRPRPSFCFAYHADLDRMGHLHGPGSLAWRMQLRQVDRLVEGLLENLPTGTLLTVVADHGMVQLGPDSLDVDSTEELWPGVRAVGGEVRLRHVYTEAGAREDVLASWRSVLGARAEVCERDDAVERGWFGPRVDASTTARIGDVVAVPRGDFGLLRGSAEPFESRLVGHHGALTDAEQLVPLVCAYR</sequence>
<dbReference type="Proteomes" id="UP000294911">
    <property type="component" value="Unassembled WGS sequence"/>
</dbReference>